<evidence type="ECO:0000259" key="3">
    <source>
        <dbReference type="Pfam" id="PF08212"/>
    </source>
</evidence>
<dbReference type="EMBL" id="SZUA01000002">
    <property type="protein sequence ID" value="TKR31065.1"/>
    <property type="molecule type" value="Genomic_DNA"/>
</dbReference>
<dbReference type="PIRSF" id="PIRSF036893">
    <property type="entry name" value="Lipocalin_ApoD"/>
    <property type="match status" value="1"/>
</dbReference>
<sequence length="175" mass="19596">MRYAIALLLALALPASAAEPVRSVPELDISRYAGNWHEIGHLPVFFQRQCAGDITAAYTLREDGLVGVVNACRTKDGDRDSSEGVARPVQGHPGRLEVRFAPDWLSWLPMVWADYWVIDLDPGYQWAVVGSPNRKYLWILSRTPTMDKALFEQIKARAEKMGYDLKPLVMAAPLT</sequence>
<feature type="signal peptide" evidence="2">
    <location>
        <begin position="1"/>
        <end position="17"/>
    </location>
</feature>
<dbReference type="GO" id="GO:0009279">
    <property type="term" value="C:cell outer membrane"/>
    <property type="evidence" value="ECO:0007669"/>
    <property type="project" value="UniProtKB-SubCell"/>
</dbReference>
<dbReference type="CDD" id="cd19438">
    <property type="entry name" value="lipocalin_Blc-like"/>
    <property type="match status" value="1"/>
</dbReference>
<dbReference type="InterPro" id="IPR047202">
    <property type="entry name" value="Lipocalin_Blc-like_dom"/>
</dbReference>
<dbReference type="GO" id="GO:0008289">
    <property type="term" value="F:lipid binding"/>
    <property type="evidence" value="ECO:0007669"/>
    <property type="project" value="UniProtKB-UniRule"/>
</dbReference>
<dbReference type="GO" id="GO:0006950">
    <property type="term" value="P:response to stress"/>
    <property type="evidence" value="ECO:0007669"/>
    <property type="project" value="UniProtKB-ARBA"/>
</dbReference>
<dbReference type="AlphaFoldDB" id="A0A4U5JP45"/>
<name>A0A4U5JP45_9GAMM</name>
<gene>
    <name evidence="4" type="ORF">FCE95_13440</name>
</gene>
<dbReference type="Pfam" id="PF08212">
    <property type="entry name" value="Lipocalin_2"/>
    <property type="match status" value="1"/>
</dbReference>
<reference evidence="4 5" key="1">
    <citation type="submission" date="2019-04" db="EMBL/GenBank/DDBJ databases">
        <title>Reference strain of H23.</title>
        <authorList>
            <person name="Luo X."/>
        </authorList>
    </citation>
    <scope>NUCLEOTIDE SEQUENCE [LARGE SCALE GENOMIC DNA]</scope>
    <source>
        <strain evidence="4 5">H23</strain>
    </source>
</reference>
<comment type="subcellular location">
    <subcellularLocation>
        <location evidence="2">Cell outer membrane</location>
    </subcellularLocation>
</comment>
<evidence type="ECO:0000313" key="4">
    <source>
        <dbReference type="EMBL" id="TKR31065.1"/>
    </source>
</evidence>
<comment type="caution">
    <text evidence="4">The sequence shown here is derived from an EMBL/GenBank/DDBJ whole genome shotgun (WGS) entry which is preliminary data.</text>
</comment>
<dbReference type="InterPro" id="IPR022271">
    <property type="entry name" value="Lipocalin_ApoD"/>
</dbReference>
<keyword evidence="5" id="KW-1185">Reference proteome</keyword>
<dbReference type="InterPro" id="IPR000566">
    <property type="entry name" value="Lipocln_cytosolic_FA-bd_dom"/>
</dbReference>
<dbReference type="PROSITE" id="PS00213">
    <property type="entry name" value="LIPOCALIN"/>
    <property type="match status" value="1"/>
</dbReference>
<evidence type="ECO:0000313" key="5">
    <source>
        <dbReference type="Proteomes" id="UP000308707"/>
    </source>
</evidence>
<dbReference type="PANTHER" id="PTHR10612">
    <property type="entry name" value="APOLIPOPROTEIN D"/>
    <property type="match status" value="1"/>
</dbReference>
<dbReference type="InterPro" id="IPR022272">
    <property type="entry name" value="Lipocalin_CS"/>
</dbReference>
<dbReference type="OrthoDB" id="9793905at2"/>
<feature type="domain" description="Lipocalin/cytosolic fatty-acid binding" evidence="3">
    <location>
        <begin position="27"/>
        <end position="171"/>
    </location>
</feature>
<dbReference type="RefSeq" id="WP_137267495.1">
    <property type="nucleotide sequence ID" value="NZ_SZUA01000002.1"/>
</dbReference>
<organism evidence="4 5">
    <name type="scientific">Luteimonas gilva</name>
    <dbReference type="NCBI Taxonomy" id="2572684"/>
    <lineage>
        <taxon>Bacteria</taxon>
        <taxon>Pseudomonadati</taxon>
        <taxon>Pseudomonadota</taxon>
        <taxon>Gammaproteobacteria</taxon>
        <taxon>Lysobacterales</taxon>
        <taxon>Lysobacteraceae</taxon>
        <taxon>Luteimonas</taxon>
    </lineage>
</organism>
<proteinExistence type="inferred from homology"/>
<comment type="function">
    <text evidence="2">Involved in the storage or transport of lipids necessary for membrane maintenance under stressful conditions. Displays a binding preference for lysophospholipids.</text>
</comment>
<dbReference type="PRINTS" id="PR01171">
    <property type="entry name" value="BCTLIPOCALIN"/>
</dbReference>
<dbReference type="Proteomes" id="UP000308707">
    <property type="component" value="Unassembled WGS sequence"/>
</dbReference>
<comment type="subunit">
    <text evidence="2">Homodimer.</text>
</comment>
<dbReference type="Gene3D" id="2.40.128.20">
    <property type="match status" value="1"/>
</dbReference>
<feature type="chain" id="PRO_5021060474" description="Outer membrane lipoprotein Blc" evidence="2">
    <location>
        <begin position="18"/>
        <end position="175"/>
    </location>
</feature>
<comment type="similarity">
    <text evidence="1 2">Belongs to the calycin superfamily. Lipocalin family.</text>
</comment>
<keyword evidence="2" id="KW-0472">Membrane</keyword>
<evidence type="ECO:0000256" key="1">
    <source>
        <dbReference type="ARBA" id="ARBA00006889"/>
    </source>
</evidence>
<accession>A0A4U5JP45</accession>
<dbReference type="PANTHER" id="PTHR10612:SF34">
    <property type="entry name" value="APOLIPOPROTEIN D"/>
    <property type="match status" value="1"/>
</dbReference>
<keyword evidence="2" id="KW-0446">Lipid-binding</keyword>
<evidence type="ECO:0000256" key="2">
    <source>
        <dbReference type="PIRNR" id="PIRNR036893"/>
    </source>
</evidence>
<dbReference type="SUPFAM" id="SSF50814">
    <property type="entry name" value="Lipocalins"/>
    <property type="match status" value="1"/>
</dbReference>
<dbReference type="InterPro" id="IPR002446">
    <property type="entry name" value="Lipocalin_bac"/>
</dbReference>
<keyword evidence="2" id="KW-0998">Cell outer membrane</keyword>
<protein>
    <recommendedName>
        <fullName evidence="2">Outer membrane lipoprotein Blc</fullName>
    </recommendedName>
</protein>
<keyword evidence="2" id="KW-0449">Lipoprotein</keyword>
<dbReference type="InterPro" id="IPR012674">
    <property type="entry name" value="Calycin"/>
</dbReference>
<keyword evidence="2" id="KW-0732">Signal</keyword>